<sequence length="482" mass="53245">MPQLLFRSASLNDLVDDVLIQVLQTSSPQTILSLRKTSRRYYFLTKVWCIWYEKFRTEVLARNLPIPGPSHSISLLRAAELEYRTLRAIYLQRRWPRLRAHAYTANTTNRELVDQVILIRGGTQILTVHMNKLACWAIDDRNPMDDMPSRLTQVAEWSSPSEEKCKVSKESKGLDIIVVGPKHQALIRGRANGYAMVLALGPKPYFRSLCEYSRVPGVIAGITDNLLFVDTTAEPGGGGLELLDWRAQTTGTVLLPCIADLFGGFVGYELFSGHIIVVWETAISVFPIPTVPEYGQVVIEHIRVFMLHEVITRPVAFSTCVARALSDTIFPTSQQAPLSLTIAARPMTKSARVSMSMLIPHASDDLNDRCPFPYSLARLSPFVPGVTGDQERGYVGQTCTDICLGPSGRGLCVVGQEVRLCTPSLLIMPPCEMQFGPAFETGEPIYELEGSGESGESVDFDEGMGRFAIAKASGGFEVVQLV</sequence>
<evidence type="ECO:0000313" key="2">
    <source>
        <dbReference type="Proteomes" id="UP000790377"/>
    </source>
</evidence>
<organism evidence="1 2">
    <name type="scientific">Hygrophoropsis aurantiaca</name>
    <dbReference type="NCBI Taxonomy" id="72124"/>
    <lineage>
        <taxon>Eukaryota</taxon>
        <taxon>Fungi</taxon>
        <taxon>Dikarya</taxon>
        <taxon>Basidiomycota</taxon>
        <taxon>Agaricomycotina</taxon>
        <taxon>Agaricomycetes</taxon>
        <taxon>Agaricomycetidae</taxon>
        <taxon>Boletales</taxon>
        <taxon>Coniophorineae</taxon>
        <taxon>Hygrophoropsidaceae</taxon>
        <taxon>Hygrophoropsis</taxon>
    </lineage>
</organism>
<comment type="caution">
    <text evidence="1">The sequence shown here is derived from an EMBL/GenBank/DDBJ whole genome shotgun (WGS) entry which is preliminary data.</text>
</comment>
<dbReference type="EMBL" id="MU268319">
    <property type="protein sequence ID" value="KAH7904936.1"/>
    <property type="molecule type" value="Genomic_DNA"/>
</dbReference>
<accession>A0ACB7ZVJ8</accession>
<reference evidence="1" key="1">
    <citation type="journal article" date="2021" name="New Phytol.">
        <title>Evolutionary innovations through gain and loss of genes in the ectomycorrhizal Boletales.</title>
        <authorList>
            <person name="Wu G."/>
            <person name="Miyauchi S."/>
            <person name="Morin E."/>
            <person name="Kuo A."/>
            <person name="Drula E."/>
            <person name="Varga T."/>
            <person name="Kohler A."/>
            <person name="Feng B."/>
            <person name="Cao Y."/>
            <person name="Lipzen A."/>
            <person name="Daum C."/>
            <person name="Hundley H."/>
            <person name="Pangilinan J."/>
            <person name="Johnson J."/>
            <person name="Barry K."/>
            <person name="LaButti K."/>
            <person name="Ng V."/>
            <person name="Ahrendt S."/>
            <person name="Min B."/>
            <person name="Choi I.G."/>
            <person name="Park H."/>
            <person name="Plett J.M."/>
            <person name="Magnuson J."/>
            <person name="Spatafora J.W."/>
            <person name="Nagy L.G."/>
            <person name="Henrissat B."/>
            <person name="Grigoriev I.V."/>
            <person name="Yang Z.L."/>
            <person name="Xu J."/>
            <person name="Martin F.M."/>
        </authorList>
    </citation>
    <scope>NUCLEOTIDE SEQUENCE</scope>
    <source>
        <strain evidence="1">ATCC 28755</strain>
    </source>
</reference>
<name>A0ACB7ZVJ8_9AGAM</name>
<proteinExistence type="predicted"/>
<evidence type="ECO:0000313" key="1">
    <source>
        <dbReference type="EMBL" id="KAH7904936.1"/>
    </source>
</evidence>
<dbReference type="Proteomes" id="UP000790377">
    <property type="component" value="Unassembled WGS sequence"/>
</dbReference>
<gene>
    <name evidence="1" type="ORF">BJ138DRAFT_1106399</name>
</gene>
<keyword evidence="2" id="KW-1185">Reference proteome</keyword>
<protein>
    <submittedName>
        <fullName evidence="1">Uncharacterized protein</fullName>
    </submittedName>
</protein>